<proteinExistence type="predicted"/>
<accession>A0A6M5YRZ3</accession>
<sequence length="241" mass="26977">MAWCPDRDAITIRAQVPGHREGEPMEVFQELVVRGEPRQIVETAEFICKLVADKWSRDVLAEEQVNKWSPGVKTLCFDRSRDERLPGAALFLTQKTDALTVTNIVPRESGQLAYGEYNALLSEFIDRFVQPAVARTGAQMDVSDPQADLERWLTPGAAKKLRAFCAVANKRSGASHPSDRKFWFDFVVAAHREGAAFPASTLARWLNEVGGWDEEWASKLSIQYEQARGLLEYADHQAVGA</sequence>
<dbReference type="EMBL" id="CP053452">
    <property type="protein sequence ID" value="QJW96210.1"/>
    <property type="molecule type" value="Genomic_DNA"/>
</dbReference>
<protein>
    <submittedName>
        <fullName evidence="1">Uncharacterized protein</fullName>
    </submittedName>
</protein>
<evidence type="ECO:0000313" key="2">
    <source>
        <dbReference type="Proteomes" id="UP000503447"/>
    </source>
</evidence>
<dbReference type="KEGG" id="ftj:FTUN_3767"/>
<name>A0A6M5YRZ3_9BACT</name>
<dbReference type="Proteomes" id="UP000503447">
    <property type="component" value="Chromosome"/>
</dbReference>
<dbReference type="AlphaFoldDB" id="A0A6M5YRZ3"/>
<keyword evidence="2" id="KW-1185">Reference proteome</keyword>
<gene>
    <name evidence="1" type="ORF">FTUN_3767</name>
</gene>
<organism evidence="1 2">
    <name type="scientific">Frigoriglobus tundricola</name>
    <dbReference type="NCBI Taxonomy" id="2774151"/>
    <lineage>
        <taxon>Bacteria</taxon>
        <taxon>Pseudomonadati</taxon>
        <taxon>Planctomycetota</taxon>
        <taxon>Planctomycetia</taxon>
        <taxon>Gemmatales</taxon>
        <taxon>Gemmataceae</taxon>
        <taxon>Frigoriglobus</taxon>
    </lineage>
</organism>
<evidence type="ECO:0000313" key="1">
    <source>
        <dbReference type="EMBL" id="QJW96210.1"/>
    </source>
</evidence>
<reference evidence="2" key="1">
    <citation type="submission" date="2020-05" db="EMBL/GenBank/DDBJ databases">
        <title>Frigoriglobus tundricola gen. nov., sp. nov., a psychrotolerant cellulolytic planctomycete of the family Gemmataceae with two divergent copies of 16S rRNA gene.</title>
        <authorList>
            <person name="Kulichevskaya I.S."/>
            <person name="Ivanova A.A."/>
            <person name="Naumoff D.G."/>
            <person name="Beletsky A.V."/>
            <person name="Rijpstra W.I.C."/>
            <person name="Sinninghe Damste J.S."/>
            <person name="Mardanov A.V."/>
            <person name="Ravin N.V."/>
            <person name="Dedysh S.N."/>
        </authorList>
    </citation>
    <scope>NUCLEOTIDE SEQUENCE [LARGE SCALE GENOMIC DNA]</scope>
    <source>
        <strain evidence="2">PL17</strain>
    </source>
</reference>